<dbReference type="Pfam" id="PF04324">
    <property type="entry name" value="Fer2_BFD"/>
    <property type="match status" value="1"/>
</dbReference>
<dbReference type="RefSeq" id="WP_377256130.1">
    <property type="nucleotide sequence ID" value="NZ_JBHLUH010000060.1"/>
</dbReference>
<evidence type="ECO:0000256" key="1">
    <source>
        <dbReference type="SAM" id="MobiDB-lite"/>
    </source>
</evidence>
<organism evidence="4 5">
    <name type="scientific">Phytohabitans kaempferiae</name>
    <dbReference type="NCBI Taxonomy" id="1620943"/>
    <lineage>
        <taxon>Bacteria</taxon>
        <taxon>Bacillati</taxon>
        <taxon>Actinomycetota</taxon>
        <taxon>Actinomycetes</taxon>
        <taxon>Micromonosporales</taxon>
        <taxon>Micromonosporaceae</taxon>
    </lineage>
</organism>
<dbReference type="InterPro" id="IPR007419">
    <property type="entry name" value="BFD-like_2Fe2S-bd_dom"/>
</dbReference>
<dbReference type="PANTHER" id="PTHR42720:SF1">
    <property type="entry name" value="GLYCEROL 3-PHOSPHATE OXIDASE"/>
    <property type="match status" value="1"/>
</dbReference>
<dbReference type="SUPFAM" id="SSF54373">
    <property type="entry name" value="FAD-linked reductases, C-terminal domain"/>
    <property type="match status" value="1"/>
</dbReference>
<proteinExistence type="predicted"/>
<reference evidence="4 5" key="1">
    <citation type="submission" date="2024-09" db="EMBL/GenBank/DDBJ databases">
        <authorList>
            <person name="Sun Q."/>
            <person name="Mori K."/>
        </authorList>
    </citation>
    <scope>NUCLEOTIDE SEQUENCE [LARGE SCALE GENOMIC DNA]</scope>
    <source>
        <strain evidence="4 5">TBRC 3947</strain>
    </source>
</reference>
<dbReference type="SUPFAM" id="SSF51905">
    <property type="entry name" value="FAD/NAD(P)-binding domain"/>
    <property type="match status" value="1"/>
</dbReference>
<sequence length="493" mass="52939">MTSDEYDVVVVGAGVVGCAIARQLATRPVRVALVDAAADIGSVTSKANTAILHTGFDATPRTLESRLVARGYHLLKAYAEQVGIPLEPVGALLVAWDEQQRDALPGLAEKAARNGYAHARLVDRTELYEREPHLGPGALAALEIPDESIICPWTTSLAFATQAVLAGVELRLETEVGAAERGPDGRHTLRTSRRELRTRYLVNAAGLRGDELHRALGHDGFTVTPRRGELIVFDKLARPLVNHILLPVPTSRGKGMLVAPTVYGNVLLGPTAEDLTDKRNTSSSEAGLRALREAGHRILPELLHEEVTTVYAGLRAATEHGDYQISSHPAERYVCVGGIRSTGLTASMAIAEHVAELLTDAGLPAEPARDLPPVRIPTIGEAARRPYQRPELIGTDPEYGQLLCMCERVSRGEVRDALTGPVPARTIDGLRRRTRVLMGRCQGFYCGAAVRDCFARWRQTPPGGGRPGTPHPRPDRSPLVTGGAAATGAGERP</sequence>
<evidence type="ECO:0000313" key="4">
    <source>
        <dbReference type="EMBL" id="MFC0531545.1"/>
    </source>
</evidence>
<feature type="domain" description="BFD-like [2Fe-2S]-binding" evidence="3">
    <location>
        <begin position="403"/>
        <end position="455"/>
    </location>
</feature>
<keyword evidence="5" id="KW-1185">Reference proteome</keyword>
<dbReference type="InterPro" id="IPR036188">
    <property type="entry name" value="FAD/NAD-bd_sf"/>
</dbReference>
<dbReference type="Gene3D" id="1.10.10.1100">
    <property type="entry name" value="BFD-like [2Fe-2S]-binding domain"/>
    <property type="match status" value="1"/>
</dbReference>
<evidence type="ECO:0000313" key="5">
    <source>
        <dbReference type="Proteomes" id="UP001589867"/>
    </source>
</evidence>
<gene>
    <name evidence="4" type="ORF">ACFFIA_28255</name>
</gene>
<dbReference type="PANTHER" id="PTHR42720">
    <property type="entry name" value="GLYCEROL-3-PHOSPHATE DEHYDROGENASE"/>
    <property type="match status" value="1"/>
</dbReference>
<dbReference type="EMBL" id="JBHLUH010000060">
    <property type="protein sequence ID" value="MFC0531545.1"/>
    <property type="molecule type" value="Genomic_DNA"/>
</dbReference>
<dbReference type="Proteomes" id="UP001589867">
    <property type="component" value="Unassembled WGS sequence"/>
</dbReference>
<dbReference type="InterPro" id="IPR006076">
    <property type="entry name" value="FAD-dep_OxRdtase"/>
</dbReference>
<accession>A0ABV6M9Z6</accession>
<dbReference type="Pfam" id="PF01266">
    <property type="entry name" value="DAO"/>
    <property type="match status" value="1"/>
</dbReference>
<comment type="caution">
    <text evidence="4">The sequence shown here is derived from an EMBL/GenBank/DDBJ whole genome shotgun (WGS) entry which is preliminary data.</text>
</comment>
<evidence type="ECO:0000259" key="3">
    <source>
        <dbReference type="Pfam" id="PF04324"/>
    </source>
</evidence>
<feature type="compositionally biased region" description="Low complexity" evidence="1">
    <location>
        <begin position="481"/>
        <end position="493"/>
    </location>
</feature>
<dbReference type="Gene3D" id="3.30.9.10">
    <property type="entry name" value="D-Amino Acid Oxidase, subunit A, domain 2"/>
    <property type="match status" value="1"/>
</dbReference>
<dbReference type="InterPro" id="IPR041854">
    <property type="entry name" value="BFD-like_2Fe2S-bd_dom_sf"/>
</dbReference>
<name>A0ABV6M9Z6_9ACTN</name>
<protein>
    <submittedName>
        <fullName evidence="4">NAD(P)/FAD-dependent oxidoreductase</fullName>
    </submittedName>
</protein>
<feature type="domain" description="FAD dependent oxidoreductase" evidence="2">
    <location>
        <begin position="7"/>
        <end position="357"/>
    </location>
</feature>
<feature type="region of interest" description="Disordered" evidence="1">
    <location>
        <begin position="460"/>
        <end position="493"/>
    </location>
</feature>
<evidence type="ECO:0000259" key="2">
    <source>
        <dbReference type="Pfam" id="PF01266"/>
    </source>
</evidence>
<dbReference type="CDD" id="cd19946">
    <property type="entry name" value="GlpA-like_Fer2_BFD-like"/>
    <property type="match status" value="1"/>
</dbReference>
<dbReference type="Gene3D" id="3.50.50.60">
    <property type="entry name" value="FAD/NAD(P)-binding domain"/>
    <property type="match status" value="1"/>
</dbReference>
<dbReference type="InterPro" id="IPR052745">
    <property type="entry name" value="G3P_Oxidase/Oxidoreductase"/>
</dbReference>